<feature type="domain" description="Histidine kinase" evidence="9">
    <location>
        <begin position="1"/>
        <end position="81"/>
    </location>
</feature>
<comment type="catalytic activity">
    <reaction evidence="1">
        <text>ATP + protein L-histidine = ADP + protein N-phospho-L-histidine.</text>
        <dbReference type="EC" id="2.7.13.3"/>
    </reaction>
</comment>
<dbReference type="Gene3D" id="3.30.565.10">
    <property type="entry name" value="Histidine kinase-like ATPase, C-terminal domain"/>
    <property type="match status" value="1"/>
</dbReference>
<dbReference type="InterPro" id="IPR003594">
    <property type="entry name" value="HATPase_dom"/>
</dbReference>
<sequence length="110" mass="12173">MQNSCFSRITQARSKNIDLGYEGERSAVMIAGDGVLLAELCANLLDNAIRYTPANGTVTLSLRRDGEGVVMEVEDSGPGIEMTRFSRRCCHFSAWKMSGITPVRVSGWRW</sequence>
<organism evidence="10 11">
    <name type="scientific">Raoultella planticola</name>
    <name type="common">Klebsiella planticola</name>
    <dbReference type="NCBI Taxonomy" id="575"/>
    <lineage>
        <taxon>Bacteria</taxon>
        <taxon>Pseudomonadati</taxon>
        <taxon>Pseudomonadota</taxon>
        <taxon>Gammaproteobacteria</taxon>
        <taxon>Enterobacterales</taxon>
        <taxon>Enterobacteriaceae</taxon>
        <taxon>Klebsiella/Raoultella group</taxon>
        <taxon>Raoultella</taxon>
    </lineage>
</organism>
<dbReference type="Proteomes" id="UP000345637">
    <property type="component" value="Unassembled WGS sequence"/>
</dbReference>
<dbReference type="EMBL" id="CAADJE010000025">
    <property type="protein sequence ID" value="VFS80549.1"/>
    <property type="molecule type" value="Genomic_DNA"/>
</dbReference>
<evidence type="ECO:0000313" key="10">
    <source>
        <dbReference type="EMBL" id="VFS80549.1"/>
    </source>
</evidence>
<dbReference type="EC" id="2.7.13.3" evidence="3"/>
<reference evidence="10 11" key="1">
    <citation type="submission" date="2019-03" db="EMBL/GenBank/DDBJ databases">
        <authorList>
            <consortium name="Pathogen Informatics"/>
        </authorList>
    </citation>
    <scope>NUCLEOTIDE SEQUENCE [LARGE SCALE GENOMIC DNA]</scope>
    <source>
        <strain evidence="10 11">NCTC12998</strain>
    </source>
</reference>
<accession>A0A485CBU7</accession>
<evidence type="ECO:0000256" key="3">
    <source>
        <dbReference type="ARBA" id="ARBA00012438"/>
    </source>
</evidence>
<keyword evidence="4" id="KW-0597">Phosphoprotein</keyword>
<dbReference type="InterPro" id="IPR005467">
    <property type="entry name" value="His_kinase_dom"/>
</dbReference>
<dbReference type="AlphaFoldDB" id="A0A485CBU7"/>
<evidence type="ECO:0000256" key="6">
    <source>
        <dbReference type="ARBA" id="ARBA00022692"/>
    </source>
</evidence>
<proteinExistence type="predicted"/>
<keyword evidence="8" id="KW-0472">Membrane</keyword>
<dbReference type="PANTHER" id="PTHR45436:SF1">
    <property type="entry name" value="SENSOR PROTEIN QSEC"/>
    <property type="match status" value="1"/>
</dbReference>
<evidence type="ECO:0000256" key="7">
    <source>
        <dbReference type="ARBA" id="ARBA00022777"/>
    </source>
</evidence>
<evidence type="ECO:0000256" key="4">
    <source>
        <dbReference type="ARBA" id="ARBA00022553"/>
    </source>
</evidence>
<dbReference type="GO" id="GO:0000160">
    <property type="term" value="P:phosphorelay signal transduction system"/>
    <property type="evidence" value="ECO:0007669"/>
    <property type="project" value="TreeGrafter"/>
</dbReference>
<dbReference type="PANTHER" id="PTHR45436">
    <property type="entry name" value="SENSOR HISTIDINE KINASE YKOH"/>
    <property type="match status" value="1"/>
</dbReference>
<dbReference type="InterPro" id="IPR036890">
    <property type="entry name" value="HATPase_C_sf"/>
</dbReference>
<evidence type="ECO:0000259" key="9">
    <source>
        <dbReference type="PROSITE" id="PS50109"/>
    </source>
</evidence>
<dbReference type="Pfam" id="PF02518">
    <property type="entry name" value="HATPase_c"/>
    <property type="match status" value="1"/>
</dbReference>
<dbReference type="GO" id="GO:0005886">
    <property type="term" value="C:plasma membrane"/>
    <property type="evidence" value="ECO:0007669"/>
    <property type="project" value="TreeGrafter"/>
</dbReference>
<dbReference type="PROSITE" id="PS50109">
    <property type="entry name" value="HIS_KIN"/>
    <property type="match status" value="1"/>
</dbReference>
<keyword evidence="6" id="KW-0812">Transmembrane</keyword>
<evidence type="ECO:0000256" key="1">
    <source>
        <dbReference type="ARBA" id="ARBA00000085"/>
    </source>
</evidence>
<evidence type="ECO:0000256" key="2">
    <source>
        <dbReference type="ARBA" id="ARBA00004141"/>
    </source>
</evidence>
<dbReference type="InterPro" id="IPR050428">
    <property type="entry name" value="TCS_sensor_his_kinase"/>
</dbReference>
<dbReference type="GO" id="GO:0004673">
    <property type="term" value="F:protein histidine kinase activity"/>
    <property type="evidence" value="ECO:0007669"/>
    <property type="project" value="UniProtKB-EC"/>
</dbReference>
<evidence type="ECO:0000313" key="11">
    <source>
        <dbReference type="Proteomes" id="UP000345637"/>
    </source>
</evidence>
<name>A0A485CBU7_RAOPL</name>
<gene>
    <name evidence="10" type="primary">creC</name>
    <name evidence="10" type="ORF">NCTC12998_05517</name>
</gene>
<keyword evidence="7" id="KW-0418">Kinase</keyword>
<evidence type="ECO:0000256" key="5">
    <source>
        <dbReference type="ARBA" id="ARBA00022679"/>
    </source>
</evidence>
<dbReference type="SUPFAM" id="SSF55874">
    <property type="entry name" value="ATPase domain of HSP90 chaperone/DNA topoisomerase II/histidine kinase"/>
    <property type="match status" value="1"/>
</dbReference>
<dbReference type="CDD" id="cd00075">
    <property type="entry name" value="HATPase"/>
    <property type="match status" value="1"/>
</dbReference>
<keyword evidence="5 10" id="KW-0808">Transferase</keyword>
<evidence type="ECO:0000256" key="8">
    <source>
        <dbReference type="ARBA" id="ARBA00022989"/>
    </source>
</evidence>
<keyword evidence="8" id="KW-1133">Transmembrane helix</keyword>
<comment type="subcellular location">
    <subcellularLocation>
        <location evidence="2">Membrane</location>
        <topology evidence="2">Multi-pass membrane protein</topology>
    </subcellularLocation>
</comment>
<protein>
    <recommendedName>
        <fullName evidence="3">histidine kinase</fullName>
        <ecNumber evidence="3">2.7.13.3</ecNumber>
    </recommendedName>
</protein>